<feature type="non-terminal residue" evidence="1">
    <location>
        <position position="1"/>
    </location>
</feature>
<gene>
    <name evidence="1" type="ORF">LCGC14_0865690</name>
</gene>
<proteinExistence type="predicted"/>
<protein>
    <submittedName>
        <fullName evidence="1">Uncharacterized protein</fullName>
    </submittedName>
</protein>
<evidence type="ECO:0000313" key="1">
    <source>
        <dbReference type="EMBL" id="KKN27344.1"/>
    </source>
</evidence>
<sequence length="323" mass="36283">NRMAPSTRAALSVEADKRRNDLKKVETERQVEVEEDLTVAFIDPSQSLTLNQVANALARDDISREVAMVLNNALTSGSSSAKASNPFTLSRWRGEIAKLPWTGANNRVKEKARFMRRAIQMASMGLNPDGTPTGQPSTISGEDVFRLMKDIDLKVKTALETPEYQDAWEMIRTHTGVTTDILGQLYGNQGQRDAAILFKQALDNYMDLYGVDAKPVDFFNTNKASFEPDKFTQGVDKKFYDEFPQVRSFMNDTKGEITDFDEQRQTAFIRWLRNAATGGTLDLELANEMAAKFKAYYRGQGIAPGDGELALEPENPLYHQFER</sequence>
<name>A0A0F9PB69_9ZZZZ</name>
<organism evidence="1">
    <name type="scientific">marine sediment metagenome</name>
    <dbReference type="NCBI Taxonomy" id="412755"/>
    <lineage>
        <taxon>unclassified sequences</taxon>
        <taxon>metagenomes</taxon>
        <taxon>ecological metagenomes</taxon>
    </lineage>
</organism>
<reference evidence="1" key="1">
    <citation type="journal article" date="2015" name="Nature">
        <title>Complex archaea that bridge the gap between prokaryotes and eukaryotes.</title>
        <authorList>
            <person name="Spang A."/>
            <person name="Saw J.H."/>
            <person name="Jorgensen S.L."/>
            <person name="Zaremba-Niedzwiedzka K."/>
            <person name="Martijn J."/>
            <person name="Lind A.E."/>
            <person name="van Eijk R."/>
            <person name="Schleper C."/>
            <person name="Guy L."/>
            <person name="Ettema T.J."/>
        </authorList>
    </citation>
    <scope>NUCLEOTIDE SEQUENCE</scope>
</reference>
<dbReference type="AlphaFoldDB" id="A0A0F9PB69"/>
<accession>A0A0F9PB69</accession>
<dbReference type="EMBL" id="LAZR01002646">
    <property type="protein sequence ID" value="KKN27344.1"/>
    <property type="molecule type" value="Genomic_DNA"/>
</dbReference>
<comment type="caution">
    <text evidence="1">The sequence shown here is derived from an EMBL/GenBank/DDBJ whole genome shotgun (WGS) entry which is preliminary data.</text>
</comment>